<evidence type="ECO:0000256" key="3">
    <source>
        <dbReference type="ARBA" id="ARBA00022989"/>
    </source>
</evidence>
<comment type="caution">
    <text evidence="7">The sequence shown here is derived from an EMBL/GenBank/DDBJ whole genome shotgun (WGS) entry which is preliminary data.</text>
</comment>
<feature type="transmembrane region" description="Helical" evidence="5">
    <location>
        <begin position="220"/>
        <end position="245"/>
    </location>
</feature>
<dbReference type="PANTHER" id="PTHR43027:SF1">
    <property type="entry name" value="DOXORUBICIN RESISTANCE ABC TRANSPORTER PERMEASE PROTEIN DRRC-RELATED"/>
    <property type="match status" value="1"/>
</dbReference>
<proteinExistence type="predicted"/>
<dbReference type="RefSeq" id="WP_006294378.1">
    <property type="nucleotide sequence ID" value="NZ_ABXB03000001.1"/>
</dbReference>
<reference evidence="7 9" key="1">
    <citation type="submission" date="2009-11" db="EMBL/GenBank/DDBJ databases">
        <authorList>
            <person name="Weinstock G."/>
            <person name="Sodergren E."/>
            <person name="Clifton S."/>
            <person name="Fulton L."/>
            <person name="Fulton B."/>
            <person name="Courtney L."/>
            <person name="Fronick C."/>
            <person name="Harrison M."/>
            <person name="Strong C."/>
            <person name="Farmer C."/>
            <person name="Delahaunty K."/>
            <person name="Markovic C."/>
            <person name="Hall O."/>
            <person name="Minx P."/>
            <person name="Tomlinson C."/>
            <person name="Mitreva M."/>
            <person name="Nelson J."/>
            <person name="Hou S."/>
            <person name="Wollam A."/>
            <person name="Pepin K.H."/>
            <person name="Johnson M."/>
            <person name="Bhonagiri V."/>
            <person name="Nash W.E."/>
            <person name="Warren W."/>
            <person name="Chinwalla A."/>
            <person name="Mardis E.R."/>
            <person name="Wilson R.K."/>
        </authorList>
    </citation>
    <scope>NUCLEOTIDE SEQUENCE [LARGE SCALE GENOMIC DNA]</scope>
    <source>
        <strain evidence="7 9">DSM 20093</strain>
    </source>
</reference>
<feature type="transmembrane region" description="Helical" evidence="5">
    <location>
        <begin position="18"/>
        <end position="37"/>
    </location>
</feature>
<evidence type="ECO:0000313" key="8">
    <source>
        <dbReference type="EMBL" id="KFI59158.1"/>
    </source>
</evidence>
<feature type="transmembrane region" description="Helical" evidence="5">
    <location>
        <begin position="265"/>
        <end position="287"/>
    </location>
</feature>
<dbReference type="eggNOG" id="COG0842">
    <property type="taxonomic scope" value="Bacteria"/>
</dbReference>
<dbReference type="EMBL" id="JGYW01000004">
    <property type="protein sequence ID" value="KFI59158.1"/>
    <property type="molecule type" value="Genomic_DNA"/>
</dbReference>
<evidence type="ECO:0000313" key="9">
    <source>
        <dbReference type="Proteomes" id="UP000003656"/>
    </source>
</evidence>
<evidence type="ECO:0000256" key="1">
    <source>
        <dbReference type="ARBA" id="ARBA00004141"/>
    </source>
</evidence>
<keyword evidence="2 5" id="KW-0812">Transmembrane</keyword>
<keyword evidence="10" id="KW-1185">Reference proteome</keyword>
<evidence type="ECO:0000256" key="5">
    <source>
        <dbReference type="SAM" id="Phobius"/>
    </source>
</evidence>
<keyword evidence="4 5" id="KW-0472">Membrane</keyword>
<dbReference type="Proteomes" id="UP000029074">
    <property type="component" value="Unassembled WGS sequence"/>
</dbReference>
<evidence type="ECO:0000313" key="10">
    <source>
        <dbReference type="Proteomes" id="UP000029074"/>
    </source>
</evidence>
<dbReference type="AlphaFoldDB" id="D1NT52"/>
<evidence type="ECO:0000313" key="7">
    <source>
        <dbReference type="EMBL" id="EFA23854.1"/>
    </source>
</evidence>
<comment type="subcellular location">
    <subcellularLocation>
        <location evidence="1">Membrane</location>
        <topology evidence="1">Multi-pass membrane protein</topology>
    </subcellularLocation>
</comment>
<evidence type="ECO:0000259" key="6">
    <source>
        <dbReference type="Pfam" id="PF12698"/>
    </source>
</evidence>
<dbReference type="InterPro" id="IPR052902">
    <property type="entry name" value="ABC-2_transporter"/>
</dbReference>
<dbReference type="GO" id="GO:0016020">
    <property type="term" value="C:membrane"/>
    <property type="evidence" value="ECO:0007669"/>
    <property type="project" value="UniProtKB-SubCell"/>
</dbReference>
<keyword evidence="3 5" id="KW-1133">Transmembrane helix</keyword>
<protein>
    <submittedName>
        <fullName evidence="8">Multidrug ABC transporter permease</fullName>
    </submittedName>
</protein>
<evidence type="ECO:0000256" key="2">
    <source>
        <dbReference type="ARBA" id="ARBA00022692"/>
    </source>
</evidence>
<sequence length="422" mass="45971">MWTTFVTMLKVNLRAKSAVFWLFCFPIVLSTMFLGMFSNLGEAYRINTMRFVVVTDQAFCDATAARTLIGALQQDPVDTPNCKNAVEVETIPVEGVDLRNLLKLQPVDDVASATDLINDNPDIRGFLSVDDEGMLSATISRSAVSHASDATQATSLPVTLSILNETIGVFNRQQLEMANVAKRDPNALHDDTFLRQIAQDPQFSKEITLTHFKPDQNARYYYALLAMTALMATTFAVTTVCTTQANLSALGMRRSLAPLARSKQLLGGFLASWLCTIAALLVALLYIHFVCGVGLGGRWAAVILAIFIASLASNAIGTLLGALPRLSNGAKIGLSTAIACVCSLFSGLYGEPAMLLSDTIQRNTPVLSLINPTQQVTNLFYDILYYDSYAPFWRTVGILMAMTVICLAAATALLRRQRYAHL</sequence>
<dbReference type="GO" id="GO:0140359">
    <property type="term" value="F:ABC-type transporter activity"/>
    <property type="evidence" value="ECO:0007669"/>
    <property type="project" value="InterPro"/>
</dbReference>
<dbReference type="Pfam" id="PF12698">
    <property type="entry name" value="ABC2_membrane_3"/>
    <property type="match status" value="1"/>
</dbReference>
<organism evidence="7 9">
    <name type="scientific">Bifidobacterium gallicum DSM 20093 = LMG 11596</name>
    <dbReference type="NCBI Taxonomy" id="561180"/>
    <lineage>
        <taxon>Bacteria</taxon>
        <taxon>Bacillati</taxon>
        <taxon>Actinomycetota</taxon>
        <taxon>Actinomycetes</taxon>
        <taxon>Bifidobacteriales</taxon>
        <taxon>Bifidobacteriaceae</taxon>
        <taxon>Bifidobacterium</taxon>
    </lineage>
</organism>
<feature type="domain" description="ABC-2 type transporter transmembrane" evidence="6">
    <location>
        <begin position="16"/>
        <end position="410"/>
    </location>
</feature>
<dbReference type="OrthoDB" id="3240057at2"/>
<dbReference type="STRING" id="561180.BIFGAL_02963"/>
<feature type="transmembrane region" description="Helical" evidence="5">
    <location>
        <begin position="392"/>
        <end position="414"/>
    </location>
</feature>
<accession>D1NT52</accession>
<dbReference type="InterPro" id="IPR013525">
    <property type="entry name" value="ABC2_TM"/>
</dbReference>
<reference evidence="8 10" key="2">
    <citation type="submission" date="2014-03" db="EMBL/GenBank/DDBJ databases">
        <title>Genomics of Bifidobacteria.</title>
        <authorList>
            <person name="Ventura M."/>
            <person name="Milani C."/>
            <person name="Lugli G.A."/>
        </authorList>
    </citation>
    <scope>NUCLEOTIDE SEQUENCE [LARGE SCALE GENOMIC DNA]</scope>
    <source>
        <strain evidence="8 10">LMG 11596</strain>
    </source>
</reference>
<name>D1NT52_9BIFI</name>
<dbReference type="EMBL" id="ABXB03000001">
    <property type="protein sequence ID" value="EFA23854.1"/>
    <property type="molecule type" value="Genomic_DNA"/>
</dbReference>
<dbReference type="PANTHER" id="PTHR43027">
    <property type="entry name" value="DOXORUBICIN RESISTANCE ABC TRANSPORTER PERMEASE PROTEIN DRRC-RELATED"/>
    <property type="match status" value="1"/>
</dbReference>
<feature type="transmembrane region" description="Helical" evidence="5">
    <location>
        <begin position="299"/>
        <end position="320"/>
    </location>
</feature>
<gene>
    <name evidence="8" type="ORF">BGLCM_0744</name>
    <name evidence="7" type="ORF">BIFGAL_02963</name>
</gene>
<dbReference type="Proteomes" id="UP000003656">
    <property type="component" value="Unassembled WGS sequence"/>
</dbReference>
<evidence type="ECO:0000256" key="4">
    <source>
        <dbReference type="ARBA" id="ARBA00023136"/>
    </source>
</evidence>